<gene>
    <name evidence="2" type="ORF">ACFOWA_08690</name>
</gene>
<reference evidence="3" key="1">
    <citation type="journal article" date="2019" name="Int. J. Syst. Evol. Microbiol.">
        <title>The Global Catalogue of Microorganisms (GCM) 10K type strain sequencing project: providing services to taxonomists for standard genome sequencing and annotation.</title>
        <authorList>
            <consortium name="The Broad Institute Genomics Platform"/>
            <consortium name="The Broad Institute Genome Sequencing Center for Infectious Disease"/>
            <person name="Wu L."/>
            <person name="Ma J."/>
        </authorList>
    </citation>
    <scope>NUCLEOTIDE SEQUENCE [LARGE SCALE GENOMIC DNA]</scope>
    <source>
        <strain evidence="3">CCM 8691</strain>
    </source>
</reference>
<evidence type="ECO:0000259" key="1">
    <source>
        <dbReference type="Pfam" id="PF12804"/>
    </source>
</evidence>
<dbReference type="InterPro" id="IPR029044">
    <property type="entry name" value="Nucleotide-diphossugar_trans"/>
</dbReference>
<evidence type="ECO:0000313" key="3">
    <source>
        <dbReference type="Proteomes" id="UP001595789"/>
    </source>
</evidence>
<evidence type="ECO:0000313" key="2">
    <source>
        <dbReference type="EMBL" id="MFC4211254.1"/>
    </source>
</evidence>
<dbReference type="RefSeq" id="WP_378984065.1">
    <property type="nucleotide sequence ID" value="NZ_JBHSBW010000007.1"/>
</dbReference>
<dbReference type="SUPFAM" id="SSF53448">
    <property type="entry name" value="Nucleotide-diphospho-sugar transferases"/>
    <property type="match status" value="1"/>
</dbReference>
<dbReference type="GO" id="GO:0016740">
    <property type="term" value="F:transferase activity"/>
    <property type="evidence" value="ECO:0007669"/>
    <property type="project" value="UniProtKB-KW"/>
</dbReference>
<dbReference type="Gene3D" id="3.90.550.10">
    <property type="entry name" value="Spore Coat Polysaccharide Biosynthesis Protein SpsA, Chain A"/>
    <property type="match status" value="1"/>
</dbReference>
<accession>A0ABV8P7H6</accession>
<comment type="caution">
    <text evidence="2">The sequence shown here is derived from an EMBL/GenBank/DDBJ whole genome shotgun (WGS) entry which is preliminary data.</text>
</comment>
<sequence length="196" mass="21564">MNTAIIILAAGNSSRLGKPKQLLKYKEQTLLQIVTEAALTTQFHPVIVVLGAYANEIKALHNHPDVIYILNEQWESGMSSSIGIGINEVLKDFPDTENAIITVADQAHITADVFTALYKKHQTDNKSIVTSSYSKTTGTPTLFNKKYFSKLVNLQGSVGAKDLIKQNIDDTASVPFELGSIDIDTESDYKNLINHK</sequence>
<feature type="domain" description="MobA-like NTP transferase" evidence="1">
    <location>
        <begin position="6"/>
        <end position="167"/>
    </location>
</feature>
<dbReference type="EMBL" id="JBHSBW010000007">
    <property type="protein sequence ID" value="MFC4211254.1"/>
    <property type="molecule type" value="Genomic_DNA"/>
</dbReference>
<name>A0ABV8P7H6_9SPHI</name>
<keyword evidence="2" id="KW-0808">Transferase</keyword>
<dbReference type="PANTHER" id="PTHR43777">
    <property type="entry name" value="MOLYBDENUM COFACTOR CYTIDYLYLTRANSFERASE"/>
    <property type="match status" value="1"/>
</dbReference>
<dbReference type="Pfam" id="PF12804">
    <property type="entry name" value="NTP_transf_3"/>
    <property type="match status" value="1"/>
</dbReference>
<dbReference type="Proteomes" id="UP001595789">
    <property type="component" value="Unassembled WGS sequence"/>
</dbReference>
<keyword evidence="3" id="KW-1185">Reference proteome</keyword>
<dbReference type="InterPro" id="IPR025877">
    <property type="entry name" value="MobA-like_NTP_Trfase"/>
</dbReference>
<organism evidence="2 3">
    <name type="scientific">Pedobacter lithocola</name>
    <dbReference type="NCBI Taxonomy" id="1908239"/>
    <lineage>
        <taxon>Bacteria</taxon>
        <taxon>Pseudomonadati</taxon>
        <taxon>Bacteroidota</taxon>
        <taxon>Sphingobacteriia</taxon>
        <taxon>Sphingobacteriales</taxon>
        <taxon>Sphingobacteriaceae</taxon>
        <taxon>Pedobacter</taxon>
    </lineage>
</organism>
<protein>
    <submittedName>
        <fullName evidence="2">NTP transferase domain-containing protein</fullName>
    </submittedName>
</protein>
<dbReference type="CDD" id="cd04182">
    <property type="entry name" value="GT_2_like_f"/>
    <property type="match status" value="1"/>
</dbReference>
<dbReference type="PANTHER" id="PTHR43777:SF1">
    <property type="entry name" value="MOLYBDENUM COFACTOR CYTIDYLYLTRANSFERASE"/>
    <property type="match status" value="1"/>
</dbReference>
<proteinExistence type="predicted"/>